<accession>A0ABS1J4T1</accession>
<dbReference type="Proteomes" id="UP000602284">
    <property type="component" value="Unassembled WGS sequence"/>
</dbReference>
<evidence type="ECO:0000313" key="1">
    <source>
        <dbReference type="EMBL" id="MBL0385281.1"/>
    </source>
</evidence>
<dbReference type="RefSeq" id="WP_201630473.1">
    <property type="nucleotide sequence ID" value="NZ_JAEQNB010000001.1"/>
</dbReference>
<evidence type="ECO:0008006" key="3">
    <source>
        <dbReference type="Google" id="ProtNLM"/>
    </source>
</evidence>
<gene>
    <name evidence="1" type="ORF">JJB07_01365</name>
</gene>
<organism evidence="1 2">
    <name type="scientific">Tumebacillus amylolyticus</name>
    <dbReference type="NCBI Taxonomy" id="2801339"/>
    <lineage>
        <taxon>Bacteria</taxon>
        <taxon>Bacillati</taxon>
        <taxon>Bacillota</taxon>
        <taxon>Bacilli</taxon>
        <taxon>Bacillales</taxon>
        <taxon>Alicyclobacillaceae</taxon>
        <taxon>Tumebacillus</taxon>
    </lineage>
</organism>
<dbReference type="EMBL" id="JAEQNB010000001">
    <property type="protein sequence ID" value="MBL0385281.1"/>
    <property type="molecule type" value="Genomic_DNA"/>
</dbReference>
<dbReference type="SUPFAM" id="SSF58104">
    <property type="entry name" value="Methyl-accepting chemotaxis protein (MCP) signaling domain"/>
    <property type="match status" value="1"/>
</dbReference>
<comment type="caution">
    <text evidence="1">The sequence shown here is derived from an EMBL/GenBank/DDBJ whole genome shotgun (WGS) entry which is preliminary data.</text>
</comment>
<reference evidence="1 2" key="1">
    <citation type="submission" date="2021-01" db="EMBL/GenBank/DDBJ databases">
        <title>Tumebacillus sp. strain ITR2 16S ribosomal RNA gene Genome sequencing and assembly.</title>
        <authorList>
            <person name="Kang M."/>
        </authorList>
    </citation>
    <scope>NUCLEOTIDE SEQUENCE [LARGE SCALE GENOMIC DNA]</scope>
    <source>
        <strain evidence="1 2">ITR2</strain>
    </source>
</reference>
<protein>
    <recommendedName>
        <fullName evidence="3">Methyl-accepting chemotaxis protein</fullName>
    </recommendedName>
</protein>
<proteinExistence type="predicted"/>
<evidence type="ECO:0000313" key="2">
    <source>
        <dbReference type="Proteomes" id="UP000602284"/>
    </source>
</evidence>
<sequence length="177" mass="19219">MNFNRKALRWTSMTALTLLLAGLALIPFEDLTQLDPLTNIRHIGTNNDQLNAVNDRIVGRMQNISDLAETTQQIDAHLHTLQKGLDGPATSLGHLDQLSQREVDLSKQFVGLATHLQTNLTSINSSSTGQQTTIQSMNDTTALLAASANQLAATNDTMADKLDQAAVLTKQVEQSMP</sequence>
<keyword evidence="2" id="KW-1185">Reference proteome</keyword>
<name>A0ABS1J4T1_9BACL</name>